<accession>E4XII1</accession>
<feature type="region of interest" description="Disordered" evidence="1">
    <location>
        <begin position="76"/>
        <end position="97"/>
    </location>
</feature>
<organism evidence="2">
    <name type="scientific">Oikopleura dioica</name>
    <name type="common">Tunicate</name>
    <dbReference type="NCBI Taxonomy" id="34765"/>
    <lineage>
        <taxon>Eukaryota</taxon>
        <taxon>Metazoa</taxon>
        <taxon>Chordata</taxon>
        <taxon>Tunicata</taxon>
        <taxon>Appendicularia</taxon>
        <taxon>Copelata</taxon>
        <taxon>Oikopleuridae</taxon>
        <taxon>Oikopleura</taxon>
    </lineage>
</organism>
<name>E4XII1_OIKDI</name>
<proteinExistence type="predicted"/>
<protein>
    <submittedName>
        <fullName evidence="2">Uncharacterized protein</fullName>
    </submittedName>
</protein>
<dbReference type="AlphaFoldDB" id="E4XII1"/>
<evidence type="ECO:0000313" key="3">
    <source>
        <dbReference type="Proteomes" id="UP000001307"/>
    </source>
</evidence>
<sequence>MVVLFEKQIEKLFMNGRLFEQNCEYVEKFVMKRRHQIWNEIKKLADSIECRGGKWINICKSISSCSSNSFDNRNDGFRISDRSNSDSSGDSDYDNRERRRNLRELQADEMNHEIERVDDIWERMIRAEAELPYGYFDAIAATTEFTNVEELEFENLLIFHSENDFVMDGKNMKPVKKALKNLSTAIGESKLFNHIYLYKPDIIKFLEQSQIWHKLRNHGISSFIWAVNLSPDPKKEKIGELLNIWKLEKPLDKDASIDWMDEEDWEEYVLKCECVP</sequence>
<keyword evidence="3" id="KW-1185">Reference proteome</keyword>
<dbReference type="OrthoDB" id="10377567at2759"/>
<gene>
    <name evidence="2" type="ORF">GSOID_T00012404001</name>
</gene>
<dbReference type="Proteomes" id="UP000001307">
    <property type="component" value="Unassembled WGS sequence"/>
</dbReference>
<reference evidence="2" key="1">
    <citation type="journal article" date="2010" name="Science">
        <title>Plasticity of animal genome architecture unmasked by rapid evolution of a pelagic tunicate.</title>
        <authorList>
            <person name="Denoeud F."/>
            <person name="Henriet S."/>
            <person name="Mungpakdee S."/>
            <person name="Aury J.M."/>
            <person name="Da Silva C."/>
            <person name="Brinkmann H."/>
            <person name="Mikhaleva J."/>
            <person name="Olsen L.C."/>
            <person name="Jubin C."/>
            <person name="Canestro C."/>
            <person name="Bouquet J.M."/>
            <person name="Danks G."/>
            <person name="Poulain J."/>
            <person name="Campsteijn C."/>
            <person name="Adamski M."/>
            <person name="Cross I."/>
            <person name="Yadetie F."/>
            <person name="Muffato M."/>
            <person name="Louis A."/>
            <person name="Butcher S."/>
            <person name="Tsagkogeorga G."/>
            <person name="Konrad A."/>
            <person name="Singh S."/>
            <person name="Jensen M.F."/>
            <person name="Cong E.H."/>
            <person name="Eikeseth-Otteraa H."/>
            <person name="Noel B."/>
            <person name="Anthouard V."/>
            <person name="Porcel B.M."/>
            <person name="Kachouri-Lafond R."/>
            <person name="Nishino A."/>
            <person name="Ugolini M."/>
            <person name="Chourrout P."/>
            <person name="Nishida H."/>
            <person name="Aasland R."/>
            <person name="Huzurbazar S."/>
            <person name="Westhof E."/>
            <person name="Delsuc F."/>
            <person name="Lehrach H."/>
            <person name="Reinhardt R."/>
            <person name="Weissenbach J."/>
            <person name="Roy S.W."/>
            <person name="Artiguenave F."/>
            <person name="Postlethwait J.H."/>
            <person name="Manak J.R."/>
            <person name="Thompson E.M."/>
            <person name="Jaillon O."/>
            <person name="Du Pasquier L."/>
            <person name="Boudinot P."/>
            <person name="Liberles D.A."/>
            <person name="Volff J.N."/>
            <person name="Philippe H."/>
            <person name="Lenhard B."/>
            <person name="Roest Crollius H."/>
            <person name="Wincker P."/>
            <person name="Chourrout D."/>
        </authorList>
    </citation>
    <scope>NUCLEOTIDE SEQUENCE [LARGE SCALE GENOMIC DNA]</scope>
</reference>
<dbReference type="InParanoid" id="E4XII1"/>
<dbReference type="EMBL" id="FN653055">
    <property type="protein sequence ID" value="CBY10382.1"/>
    <property type="molecule type" value="Genomic_DNA"/>
</dbReference>
<evidence type="ECO:0000313" key="2">
    <source>
        <dbReference type="EMBL" id="CBY10382.1"/>
    </source>
</evidence>
<evidence type="ECO:0000256" key="1">
    <source>
        <dbReference type="SAM" id="MobiDB-lite"/>
    </source>
</evidence>